<dbReference type="AlphaFoldDB" id="A0AA88NHK1"/>
<reference evidence="2" key="1">
    <citation type="submission" date="2023-07" db="EMBL/GenBank/DDBJ databases">
        <title>Chromosome-level Genome Assembly of Striped Snakehead (Channa striata).</title>
        <authorList>
            <person name="Liu H."/>
        </authorList>
    </citation>
    <scope>NUCLEOTIDE SEQUENCE</scope>
    <source>
        <strain evidence="2">Gz</strain>
        <tissue evidence="2">Muscle</tissue>
    </source>
</reference>
<organism evidence="2 3">
    <name type="scientific">Channa striata</name>
    <name type="common">Snakehead murrel</name>
    <name type="synonym">Ophicephalus striatus</name>
    <dbReference type="NCBI Taxonomy" id="64152"/>
    <lineage>
        <taxon>Eukaryota</taxon>
        <taxon>Metazoa</taxon>
        <taxon>Chordata</taxon>
        <taxon>Craniata</taxon>
        <taxon>Vertebrata</taxon>
        <taxon>Euteleostomi</taxon>
        <taxon>Actinopterygii</taxon>
        <taxon>Neopterygii</taxon>
        <taxon>Teleostei</taxon>
        <taxon>Neoteleostei</taxon>
        <taxon>Acanthomorphata</taxon>
        <taxon>Anabantaria</taxon>
        <taxon>Anabantiformes</taxon>
        <taxon>Channoidei</taxon>
        <taxon>Channidae</taxon>
        <taxon>Channa</taxon>
    </lineage>
</organism>
<comment type="caution">
    <text evidence="2">The sequence shown here is derived from an EMBL/GenBank/DDBJ whole genome shotgun (WGS) entry which is preliminary data.</text>
</comment>
<name>A0AA88NHK1_CHASR</name>
<accession>A0AA88NHK1</accession>
<feature type="compositionally biased region" description="Basic and acidic residues" evidence="1">
    <location>
        <begin position="29"/>
        <end position="40"/>
    </location>
</feature>
<dbReference type="EMBL" id="JAUPFM010000004">
    <property type="protein sequence ID" value="KAK2853928.1"/>
    <property type="molecule type" value="Genomic_DNA"/>
</dbReference>
<evidence type="ECO:0000313" key="3">
    <source>
        <dbReference type="Proteomes" id="UP001187415"/>
    </source>
</evidence>
<proteinExistence type="predicted"/>
<evidence type="ECO:0000313" key="2">
    <source>
        <dbReference type="EMBL" id="KAK2853928.1"/>
    </source>
</evidence>
<keyword evidence="3" id="KW-1185">Reference proteome</keyword>
<feature type="region of interest" description="Disordered" evidence="1">
    <location>
        <begin position="1"/>
        <end position="42"/>
    </location>
</feature>
<dbReference type="Proteomes" id="UP001187415">
    <property type="component" value="Unassembled WGS sequence"/>
</dbReference>
<evidence type="ECO:0000256" key="1">
    <source>
        <dbReference type="SAM" id="MobiDB-lite"/>
    </source>
</evidence>
<sequence>MTAGPPASVTLALTPLHGPPGIPQGQEGADPHEPGGERESSCLPGLELTASLAAMQPLPALPPSILSHHPFCPSVCFRFARGNCQPKIPSAVVWGQGVCTVVGFPLSQDHSTTVGSTLSGKLDSIWHCLPENGAPPKQPGSLTEHSSGVCCTYLRGRNHENDTCLTPSVNCRCTVLHHKKSGLVFQIKSDESKCMGLNMEPS</sequence>
<protein>
    <submittedName>
        <fullName evidence="2">Uncharacterized protein</fullName>
    </submittedName>
</protein>
<gene>
    <name evidence="2" type="ORF">Q5P01_006589</name>
</gene>